<dbReference type="SMART" id="SM00184">
    <property type="entry name" value="RING"/>
    <property type="match status" value="1"/>
</dbReference>
<gene>
    <name evidence="9" type="ORF">V9T40_013781</name>
</gene>
<dbReference type="PANTHER" id="PTHR46077:SF5">
    <property type="entry name" value="RING-TYPE DOMAIN-CONTAINING PROTEIN"/>
    <property type="match status" value="1"/>
</dbReference>
<evidence type="ECO:0000256" key="4">
    <source>
        <dbReference type="ARBA" id="ARBA00022723"/>
    </source>
</evidence>
<dbReference type="PROSITE" id="PS00518">
    <property type="entry name" value="ZF_RING_1"/>
    <property type="match status" value="1"/>
</dbReference>
<keyword evidence="3" id="KW-0808">Transferase</keyword>
<feature type="domain" description="RING-type" evidence="8">
    <location>
        <begin position="58"/>
        <end position="97"/>
    </location>
</feature>
<evidence type="ECO:0000256" key="5">
    <source>
        <dbReference type="ARBA" id="ARBA00022771"/>
    </source>
</evidence>
<dbReference type="Gene3D" id="3.30.40.10">
    <property type="entry name" value="Zinc/RING finger domain, C3HC4 (zinc finger)"/>
    <property type="match status" value="1"/>
</dbReference>
<keyword evidence="5 7" id="KW-0863">Zinc-finger</keyword>
<keyword evidence="4" id="KW-0479">Metal-binding</keyword>
<evidence type="ECO:0000256" key="1">
    <source>
        <dbReference type="ARBA" id="ARBA00000900"/>
    </source>
</evidence>
<dbReference type="Proteomes" id="UP001367676">
    <property type="component" value="Unassembled WGS sequence"/>
</dbReference>
<evidence type="ECO:0000256" key="6">
    <source>
        <dbReference type="ARBA" id="ARBA00022833"/>
    </source>
</evidence>
<dbReference type="GO" id="GO:0008270">
    <property type="term" value="F:zinc ion binding"/>
    <property type="evidence" value="ECO:0007669"/>
    <property type="project" value="UniProtKB-KW"/>
</dbReference>
<reference evidence="9 10" key="1">
    <citation type="submission" date="2024-03" db="EMBL/GenBank/DDBJ databases">
        <title>Adaptation during the transition from Ophiocordyceps entomopathogen to insect associate is accompanied by gene loss and intensified selection.</title>
        <authorList>
            <person name="Ward C.M."/>
            <person name="Onetto C.A."/>
            <person name="Borneman A.R."/>
        </authorList>
    </citation>
    <scope>NUCLEOTIDE SEQUENCE [LARGE SCALE GENOMIC DNA]</scope>
    <source>
        <strain evidence="9">AWRI1</strain>
        <tissue evidence="9">Single Adult Female</tissue>
    </source>
</reference>
<evidence type="ECO:0000313" key="10">
    <source>
        <dbReference type="Proteomes" id="UP001367676"/>
    </source>
</evidence>
<dbReference type="PROSITE" id="PS50089">
    <property type="entry name" value="ZF_RING_2"/>
    <property type="match status" value="1"/>
</dbReference>
<sequence length="181" mass="21033">MFIKSQFETFSTFPNDTKVKKMPLTKQTDENADPNNVRMVFKELNKILLDLKKRQPQCAICLNNVESRCYLNKCLHSYCMRCVAEWAHQKQTCPSCNQPFASAYYNVRSVRCYQVRDFSHITSKGKGNDPNNNVQVAHICLLRTMNSINSYFEIKDTFGKILRKHKLTFEDFHSSVVTISS</sequence>
<dbReference type="GO" id="GO:0000209">
    <property type="term" value="P:protein polyubiquitination"/>
    <property type="evidence" value="ECO:0007669"/>
    <property type="project" value="TreeGrafter"/>
</dbReference>
<evidence type="ECO:0000259" key="8">
    <source>
        <dbReference type="PROSITE" id="PS50089"/>
    </source>
</evidence>
<dbReference type="GO" id="GO:0006513">
    <property type="term" value="P:protein monoubiquitination"/>
    <property type="evidence" value="ECO:0007669"/>
    <property type="project" value="TreeGrafter"/>
</dbReference>
<proteinExistence type="predicted"/>
<evidence type="ECO:0000256" key="7">
    <source>
        <dbReference type="PROSITE-ProRule" id="PRU00175"/>
    </source>
</evidence>
<dbReference type="GO" id="GO:0061630">
    <property type="term" value="F:ubiquitin protein ligase activity"/>
    <property type="evidence" value="ECO:0007669"/>
    <property type="project" value="UniProtKB-EC"/>
</dbReference>
<evidence type="ECO:0000313" key="9">
    <source>
        <dbReference type="EMBL" id="KAK7582336.1"/>
    </source>
</evidence>
<accession>A0AAN9TBL6</accession>
<dbReference type="PANTHER" id="PTHR46077">
    <property type="entry name" value="E3 UBIQUITIN-PROTEIN LIGASE TOPORS"/>
    <property type="match status" value="1"/>
</dbReference>
<dbReference type="SUPFAM" id="SSF57850">
    <property type="entry name" value="RING/U-box"/>
    <property type="match status" value="1"/>
</dbReference>
<dbReference type="Pfam" id="PF13639">
    <property type="entry name" value="zf-RING_2"/>
    <property type="match status" value="1"/>
</dbReference>
<name>A0AAN9TBL6_9HEMI</name>
<dbReference type="InterPro" id="IPR013083">
    <property type="entry name" value="Znf_RING/FYVE/PHD"/>
</dbReference>
<comment type="caution">
    <text evidence="9">The sequence shown here is derived from an EMBL/GenBank/DDBJ whole genome shotgun (WGS) entry which is preliminary data.</text>
</comment>
<dbReference type="InterPro" id="IPR001841">
    <property type="entry name" value="Znf_RING"/>
</dbReference>
<protein>
    <recommendedName>
        <fullName evidence="2">RING-type E3 ubiquitin transferase</fullName>
        <ecNumber evidence="2">2.3.2.27</ecNumber>
    </recommendedName>
</protein>
<dbReference type="EC" id="2.3.2.27" evidence="2"/>
<keyword evidence="10" id="KW-1185">Reference proteome</keyword>
<evidence type="ECO:0000256" key="3">
    <source>
        <dbReference type="ARBA" id="ARBA00022679"/>
    </source>
</evidence>
<dbReference type="EMBL" id="JBBCAQ010000033">
    <property type="protein sequence ID" value="KAK7582336.1"/>
    <property type="molecule type" value="Genomic_DNA"/>
</dbReference>
<evidence type="ECO:0000256" key="2">
    <source>
        <dbReference type="ARBA" id="ARBA00012483"/>
    </source>
</evidence>
<organism evidence="9 10">
    <name type="scientific">Parthenolecanium corni</name>
    <dbReference type="NCBI Taxonomy" id="536013"/>
    <lineage>
        <taxon>Eukaryota</taxon>
        <taxon>Metazoa</taxon>
        <taxon>Ecdysozoa</taxon>
        <taxon>Arthropoda</taxon>
        <taxon>Hexapoda</taxon>
        <taxon>Insecta</taxon>
        <taxon>Pterygota</taxon>
        <taxon>Neoptera</taxon>
        <taxon>Paraneoptera</taxon>
        <taxon>Hemiptera</taxon>
        <taxon>Sternorrhyncha</taxon>
        <taxon>Coccoidea</taxon>
        <taxon>Coccidae</taxon>
        <taxon>Parthenolecanium</taxon>
    </lineage>
</organism>
<comment type="catalytic activity">
    <reaction evidence="1">
        <text>S-ubiquitinyl-[E2 ubiquitin-conjugating enzyme]-L-cysteine + [acceptor protein]-L-lysine = [E2 ubiquitin-conjugating enzyme]-L-cysteine + N(6)-ubiquitinyl-[acceptor protein]-L-lysine.</text>
        <dbReference type="EC" id="2.3.2.27"/>
    </reaction>
</comment>
<dbReference type="AlphaFoldDB" id="A0AAN9TBL6"/>
<dbReference type="InterPro" id="IPR017907">
    <property type="entry name" value="Znf_RING_CS"/>
</dbReference>
<keyword evidence="6" id="KW-0862">Zinc</keyword>